<feature type="modified residue" description="2',4',5'-topaquinone" evidence="7">
    <location>
        <position position="535"/>
    </location>
</feature>
<dbReference type="InterPro" id="IPR015798">
    <property type="entry name" value="Cu_amine_oxidase_C"/>
</dbReference>
<dbReference type="EC" id="1.4.3.-" evidence="8"/>
<dbReference type="SUPFAM" id="SSF54416">
    <property type="entry name" value="Amine oxidase N-terminal region"/>
    <property type="match status" value="1"/>
</dbReference>
<feature type="domain" description="Copper amine oxidase catalytic" evidence="11">
    <location>
        <begin position="382"/>
        <end position="806"/>
    </location>
</feature>
<protein>
    <recommendedName>
        <fullName evidence="8">Amine oxidase</fullName>
        <ecNumber evidence="8">1.4.3.-</ecNumber>
    </recommendedName>
</protein>
<evidence type="ECO:0000256" key="6">
    <source>
        <dbReference type="PIRSR" id="PIRSR600269-50"/>
    </source>
</evidence>
<evidence type="ECO:0000256" key="9">
    <source>
        <dbReference type="SAM" id="MobiDB-lite"/>
    </source>
</evidence>
<name>A0A0G4GDF6_9ALVE</name>
<comment type="PTM">
    <text evidence="7 8">Topaquinone (TPQ) is generated by copper-dependent autoxidation of a specific tyrosyl residue.</text>
</comment>
<comment type="similarity">
    <text evidence="1 8">Belongs to the copper/topaquinone oxidase family.</text>
</comment>
<dbReference type="GO" id="GO:0008131">
    <property type="term" value="F:primary methylamine oxidase activity"/>
    <property type="evidence" value="ECO:0007669"/>
    <property type="project" value="InterPro"/>
</dbReference>
<dbReference type="GO" id="GO:0005507">
    <property type="term" value="F:copper ion binding"/>
    <property type="evidence" value="ECO:0007669"/>
    <property type="project" value="InterPro"/>
</dbReference>
<dbReference type="GO" id="GO:0048038">
    <property type="term" value="F:quinone binding"/>
    <property type="evidence" value="ECO:0007669"/>
    <property type="project" value="InterPro"/>
</dbReference>
<evidence type="ECO:0000256" key="8">
    <source>
        <dbReference type="RuleBase" id="RU000672"/>
    </source>
</evidence>
<organism evidence="12">
    <name type="scientific">Chromera velia CCMP2878</name>
    <dbReference type="NCBI Taxonomy" id="1169474"/>
    <lineage>
        <taxon>Eukaryota</taxon>
        <taxon>Sar</taxon>
        <taxon>Alveolata</taxon>
        <taxon>Colpodellida</taxon>
        <taxon>Chromeraceae</taxon>
        <taxon>Chromera</taxon>
    </lineage>
</organism>
<evidence type="ECO:0000259" key="11">
    <source>
        <dbReference type="Pfam" id="PF01179"/>
    </source>
</evidence>
<dbReference type="InterPro" id="IPR036460">
    <property type="entry name" value="Cu_amine_oxidase_C_sf"/>
</dbReference>
<dbReference type="PRINTS" id="PR00766">
    <property type="entry name" value="CUDAOXIDASE"/>
</dbReference>
<dbReference type="GO" id="GO:0005886">
    <property type="term" value="C:plasma membrane"/>
    <property type="evidence" value="ECO:0007669"/>
    <property type="project" value="TreeGrafter"/>
</dbReference>
<evidence type="ECO:0000256" key="1">
    <source>
        <dbReference type="ARBA" id="ARBA00007983"/>
    </source>
</evidence>
<dbReference type="PANTHER" id="PTHR10638:SF20">
    <property type="entry name" value="AMINE OXIDASE"/>
    <property type="match status" value="1"/>
</dbReference>
<accession>A0A0G4GDF6</accession>
<feature type="transmembrane region" description="Helical" evidence="10">
    <location>
        <begin position="29"/>
        <end position="50"/>
    </location>
</feature>
<evidence type="ECO:0000256" key="3">
    <source>
        <dbReference type="ARBA" id="ARBA00022772"/>
    </source>
</evidence>
<reference evidence="12" key="1">
    <citation type="submission" date="2014-11" db="EMBL/GenBank/DDBJ databases">
        <authorList>
            <person name="Otto D Thomas"/>
            <person name="Naeem Raeece"/>
        </authorList>
    </citation>
    <scope>NUCLEOTIDE SEQUENCE</scope>
</reference>
<evidence type="ECO:0000256" key="4">
    <source>
        <dbReference type="ARBA" id="ARBA00023002"/>
    </source>
</evidence>
<dbReference type="Gene3D" id="2.70.98.20">
    <property type="entry name" value="Copper amine oxidase, catalytic domain"/>
    <property type="match status" value="1"/>
</dbReference>
<dbReference type="EMBL" id="CDMZ01001104">
    <property type="protein sequence ID" value="CEM27314.1"/>
    <property type="molecule type" value="Genomic_DNA"/>
</dbReference>
<evidence type="ECO:0000256" key="10">
    <source>
        <dbReference type="SAM" id="Phobius"/>
    </source>
</evidence>
<keyword evidence="10" id="KW-0472">Membrane</keyword>
<dbReference type="GO" id="GO:0009308">
    <property type="term" value="P:amine metabolic process"/>
    <property type="evidence" value="ECO:0007669"/>
    <property type="project" value="UniProtKB-UniRule"/>
</dbReference>
<dbReference type="Gene3D" id="3.10.450.40">
    <property type="match status" value="1"/>
</dbReference>
<dbReference type="PANTHER" id="PTHR10638">
    <property type="entry name" value="COPPER AMINE OXIDASE"/>
    <property type="match status" value="1"/>
</dbReference>
<dbReference type="InterPro" id="IPR000269">
    <property type="entry name" value="Cu_amine_oxidase"/>
</dbReference>
<sequence length="809" mass="89538">MDQESSILLDENGQGGGQRRESPGGKQRTYALVLGLTTFVIGLLTGVFVGTRNTDGFVSSFRGEIEETAVTLISTTALETGEGRAALVLDELSPEEIRAVSAKVVERLSAASSSKNQKNKNQPYLVGVNAVEWETPRKAEVLAFLDGETKEVPKRYARATVARPETADVMVFRVGPISGTRKAPSVGEEFEALYGDGEIPIAKMPPDICDESLSELIAATMEGLRPVLEPVFPRMIPFFEDTYKPEEVGTVFGFPIFPDLKSTPESRVMMVKFFWIRDGKAFNNGMWMHPTPLVFQTNHTMVKGGEEGPFVSAIYWCGRGPFGTVQDVLDAKIDCEWEVPAASDGSSEAWDTPIERGAVEEKKKVKGKKKRTFSVSAPEGTNGRYVKWKGWEFFVTQRLSTGMSVWDIRFRGKRIVYELSLQESAAIYGGGQGDQTYYLDTAMTGMGQITGIVRPGVDCPEDAVTFWNSAWVYGEFPRGFFGDPMEAFSRESGCIFELDTGTALWSHVDQSRKGKTMGISRKSLIVRAISNSGNYDYIASAIFDIDGSLHFEMRLAGMAETRWIHQKVNAWEADFSTLIHSHLAAPMHTHYINVKVDLDIGQPDKNGIHVMRSLSGYPQAAKEAGALEPLEPLASKYIVEDIVKKEGPGNSTVVPDPHRPAVWRVISMDQKTADQRTALCKEESSWSCYPGYALVASETVRNTLPDDHPLSKMIGFAKYTMAFTKQHDDEQRSSTPFDTYAPQNRTGGISVDVYLEDGESLEGADVVAWATLAHEHIPRSEDAPLISNYPVRLSVLPWNYFPRHAAMEP</sequence>
<evidence type="ECO:0000256" key="5">
    <source>
        <dbReference type="ARBA" id="ARBA00023008"/>
    </source>
</evidence>
<dbReference type="PhylomeDB" id="A0A0G4GDF6"/>
<keyword evidence="10" id="KW-1133">Transmembrane helix</keyword>
<dbReference type="Pfam" id="PF01179">
    <property type="entry name" value="Cu_amine_oxid"/>
    <property type="match status" value="1"/>
</dbReference>
<dbReference type="SUPFAM" id="SSF49998">
    <property type="entry name" value="Amine oxidase catalytic domain"/>
    <property type="match status" value="1"/>
</dbReference>
<evidence type="ECO:0000313" key="12">
    <source>
        <dbReference type="EMBL" id="CEM27314.1"/>
    </source>
</evidence>
<dbReference type="VEuPathDB" id="CryptoDB:Cvel_643"/>
<dbReference type="InterPro" id="IPR016182">
    <property type="entry name" value="Cu_amine_oxidase_N-reg"/>
</dbReference>
<feature type="region of interest" description="Disordered" evidence="9">
    <location>
        <begin position="1"/>
        <end position="24"/>
    </location>
</feature>
<feature type="active site" description="Schiff-base intermediate with substrate; via topaquinone" evidence="6">
    <location>
        <position position="535"/>
    </location>
</feature>
<feature type="active site" description="Proton acceptor" evidence="6">
    <location>
        <position position="440"/>
    </location>
</feature>
<evidence type="ECO:0000256" key="2">
    <source>
        <dbReference type="ARBA" id="ARBA00022723"/>
    </source>
</evidence>
<gene>
    <name evidence="12" type="ORF">Cvel_643</name>
</gene>
<keyword evidence="2 8" id="KW-0479">Metal-binding</keyword>
<dbReference type="AlphaFoldDB" id="A0A0G4GDF6"/>
<evidence type="ECO:0000256" key="7">
    <source>
        <dbReference type="PIRSR" id="PIRSR600269-51"/>
    </source>
</evidence>
<keyword evidence="5 8" id="KW-0186">Copper</keyword>
<comment type="cofactor">
    <cofactor evidence="8">
        <name>Cu cation</name>
        <dbReference type="ChEBI" id="CHEBI:23378"/>
    </cofactor>
    <text evidence="8">Contains 1 topaquinone per subunit.</text>
</comment>
<keyword evidence="3 6" id="KW-0801">TPQ</keyword>
<keyword evidence="10" id="KW-0812">Transmembrane</keyword>
<proteinExistence type="inferred from homology"/>
<keyword evidence="4 8" id="KW-0560">Oxidoreductase</keyword>